<feature type="coiled-coil region" evidence="11">
    <location>
        <begin position="396"/>
        <end position="430"/>
    </location>
</feature>
<keyword evidence="7" id="KW-0677">Repeat</keyword>
<dbReference type="GO" id="GO:0005829">
    <property type="term" value="C:cytosol"/>
    <property type="evidence" value="ECO:0007669"/>
    <property type="project" value="TreeGrafter"/>
</dbReference>
<evidence type="ECO:0000256" key="7">
    <source>
        <dbReference type="ARBA" id="ARBA00022737"/>
    </source>
</evidence>
<keyword evidence="9 11" id="KW-0175">Coiled coil</keyword>
<evidence type="ECO:0000256" key="10">
    <source>
        <dbReference type="ARBA" id="ARBA00023273"/>
    </source>
</evidence>
<sequence length="459" mass="51165">MCGDPVEVAPGWKVTGGLSTAGDYECCPAVLDQLLPELSVLLKLLDHEYLSATTQEKKLAVSTILQKLQPSTGKDVDYMYVNTASLSNGTSFVESLFEEFDCDLRDLQDMQEEEGDTGDGVGLELARSQTAKAAPVDPAPPLPTTPPPEDYYEEALPLGPGKTPEYITSRNSSSPPNSIEDGYYEDADSNYPVTRMNGEQKNSYNDSDAMSSSYESYDEEEEEGKGQQLTHQWPSEEASMNLVKDCRICAFLLRKKRFGQWAKQLTIIRDSKLLVSPEMVGDRNPLVGWEGGYLSVLVNQCWKERWCRLKGNTLYFHKDRTDLRTHVNAIVLRGCEVVPGLGPKHPFAFRILRNGQEVAALEASCSEDLGRWLGLLLVETGSQTAPEALHYDYVDLQDLEQRVAVLEEQCRQKEERRVDLELKLTEVKERLKQSLAGGPALGLAVTGKAENGEWEKKQT</sequence>
<keyword evidence="8" id="KW-0965">Cell junction</keyword>
<dbReference type="SMART" id="SM00233">
    <property type="entry name" value="PH"/>
    <property type="match status" value="1"/>
</dbReference>
<dbReference type="InterPro" id="IPR001849">
    <property type="entry name" value="PH_domain"/>
</dbReference>
<dbReference type="PANTHER" id="PTHR14338:SF1">
    <property type="entry name" value="ACTIN FILAMENT-ASSOCIATED PROTEIN 1-LIKE 1"/>
    <property type="match status" value="1"/>
</dbReference>
<organism evidence="14 15">
    <name type="scientific">Limosa lapponica baueri</name>
    <dbReference type="NCBI Taxonomy" id="1758121"/>
    <lineage>
        <taxon>Eukaryota</taxon>
        <taxon>Metazoa</taxon>
        <taxon>Chordata</taxon>
        <taxon>Craniata</taxon>
        <taxon>Vertebrata</taxon>
        <taxon>Euteleostomi</taxon>
        <taxon>Archelosauria</taxon>
        <taxon>Archosauria</taxon>
        <taxon>Dinosauria</taxon>
        <taxon>Saurischia</taxon>
        <taxon>Theropoda</taxon>
        <taxon>Coelurosauria</taxon>
        <taxon>Aves</taxon>
        <taxon>Neognathae</taxon>
        <taxon>Neoaves</taxon>
        <taxon>Charadriiformes</taxon>
        <taxon>Scolopacidae</taxon>
        <taxon>Limosa</taxon>
    </lineage>
</organism>
<evidence type="ECO:0000313" key="15">
    <source>
        <dbReference type="Proteomes" id="UP000233556"/>
    </source>
</evidence>
<name>A0A2I0TV48_LIMLA</name>
<dbReference type="FunFam" id="2.30.29.30:FF:000020">
    <property type="entry name" value="Actin filament-associated protein 1-like 2 isoform 1"/>
    <property type="match status" value="1"/>
</dbReference>
<accession>A0A2I0TV48</accession>
<dbReference type="GO" id="GO:0002102">
    <property type="term" value="C:podosome"/>
    <property type="evidence" value="ECO:0007669"/>
    <property type="project" value="UniProtKB-SubCell"/>
</dbReference>
<protein>
    <recommendedName>
        <fullName evidence="5">Actin filament-associated protein 1-like 1</fullName>
    </recommendedName>
</protein>
<feature type="compositionally biased region" description="Polar residues" evidence="12">
    <location>
        <begin position="166"/>
        <end position="177"/>
    </location>
</feature>
<dbReference type="PROSITE" id="PS50003">
    <property type="entry name" value="PH_DOMAIN"/>
    <property type="match status" value="1"/>
</dbReference>
<dbReference type="GO" id="GO:0017124">
    <property type="term" value="F:SH3 domain binding"/>
    <property type="evidence" value="ECO:0007669"/>
    <property type="project" value="TreeGrafter"/>
</dbReference>
<reference evidence="15" key="2">
    <citation type="submission" date="2017-12" db="EMBL/GenBank/DDBJ databases">
        <title>Genome sequence of the Bar-tailed Godwit (Limosa lapponica baueri).</title>
        <authorList>
            <person name="Lima N.C.B."/>
            <person name="Parody-Merino A.M."/>
            <person name="Battley P.F."/>
            <person name="Fidler A.E."/>
            <person name="Prosdocimi F."/>
        </authorList>
    </citation>
    <scope>NUCLEOTIDE SEQUENCE [LARGE SCALE GENOMIC DNA]</scope>
</reference>
<gene>
    <name evidence="14" type="ORF">llap_12101</name>
</gene>
<dbReference type="Gene3D" id="2.30.29.30">
    <property type="entry name" value="Pleckstrin-homology domain (PH domain)/Phosphotyrosine-binding domain (PTB)"/>
    <property type="match status" value="1"/>
</dbReference>
<reference evidence="15" key="1">
    <citation type="submission" date="2017-11" db="EMBL/GenBank/DDBJ databases">
        <authorList>
            <person name="Lima N.C."/>
            <person name="Parody-Merino A.M."/>
            <person name="Battley P.F."/>
            <person name="Fidler A.E."/>
            <person name="Prosdocimi F."/>
        </authorList>
    </citation>
    <scope>NUCLEOTIDE SEQUENCE [LARGE SCALE GENOMIC DNA]</scope>
</reference>
<evidence type="ECO:0000256" key="6">
    <source>
        <dbReference type="ARBA" id="ARBA00022490"/>
    </source>
</evidence>
<dbReference type="InterPro" id="IPR011993">
    <property type="entry name" value="PH-like_dom_sf"/>
</dbReference>
<comment type="subcellular location">
    <subcellularLocation>
        <location evidence="3">Cell projection</location>
        <location evidence="3">Invadopodium</location>
    </subcellularLocation>
    <subcellularLocation>
        <location evidence="2">Cell projection</location>
        <location evidence="2">Podosome</location>
    </subcellularLocation>
    <subcellularLocation>
        <location evidence="4">Cytoplasm</location>
    </subcellularLocation>
</comment>
<dbReference type="Proteomes" id="UP000233556">
    <property type="component" value="Unassembled WGS sequence"/>
</dbReference>
<evidence type="ECO:0000256" key="11">
    <source>
        <dbReference type="SAM" id="Coils"/>
    </source>
</evidence>
<dbReference type="EMBL" id="KZ507072">
    <property type="protein sequence ID" value="PKU37593.1"/>
    <property type="molecule type" value="Genomic_DNA"/>
</dbReference>
<feature type="compositionally biased region" description="Pro residues" evidence="12">
    <location>
        <begin position="137"/>
        <end position="149"/>
    </location>
</feature>
<dbReference type="AlphaFoldDB" id="A0A2I0TV48"/>
<dbReference type="InterPro" id="IPR030113">
    <property type="entry name" value="AFAP"/>
</dbReference>
<dbReference type="OrthoDB" id="9937741at2759"/>
<evidence type="ECO:0000256" key="8">
    <source>
        <dbReference type="ARBA" id="ARBA00022949"/>
    </source>
</evidence>
<evidence type="ECO:0000256" key="4">
    <source>
        <dbReference type="ARBA" id="ARBA00004496"/>
    </source>
</evidence>
<feature type="region of interest" description="Disordered" evidence="12">
    <location>
        <begin position="128"/>
        <end position="229"/>
    </location>
</feature>
<comment type="function">
    <text evidence="1">May be involved in podosome and invadosome formation.</text>
</comment>
<dbReference type="GO" id="GO:0042995">
    <property type="term" value="C:cell projection"/>
    <property type="evidence" value="ECO:0007669"/>
    <property type="project" value="UniProtKB-SubCell"/>
</dbReference>
<dbReference type="PANTHER" id="PTHR14338">
    <property type="entry name" value="ACTIN FILAMENT-ASSOCIATED PROTEIN 1 FAMILY MEMBER"/>
    <property type="match status" value="1"/>
</dbReference>
<evidence type="ECO:0000256" key="1">
    <source>
        <dbReference type="ARBA" id="ARBA00002089"/>
    </source>
</evidence>
<keyword evidence="15" id="KW-1185">Reference proteome</keyword>
<dbReference type="CDD" id="cd13307">
    <property type="entry name" value="PH2_AFAP"/>
    <property type="match status" value="1"/>
</dbReference>
<keyword evidence="10" id="KW-0966">Cell projection</keyword>
<evidence type="ECO:0000259" key="13">
    <source>
        <dbReference type="PROSITE" id="PS50003"/>
    </source>
</evidence>
<dbReference type="SUPFAM" id="SSF50729">
    <property type="entry name" value="PH domain-like"/>
    <property type="match status" value="2"/>
</dbReference>
<evidence type="ECO:0000256" key="2">
    <source>
        <dbReference type="ARBA" id="ARBA00004188"/>
    </source>
</evidence>
<keyword evidence="6" id="KW-0963">Cytoplasm</keyword>
<evidence type="ECO:0000256" key="5">
    <source>
        <dbReference type="ARBA" id="ARBA00016930"/>
    </source>
</evidence>
<evidence type="ECO:0000256" key="9">
    <source>
        <dbReference type="ARBA" id="ARBA00023054"/>
    </source>
</evidence>
<evidence type="ECO:0000313" key="14">
    <source>
        <dbReference type="EMBL" id="PKU37593.1"/>
    </source>
</evidence>
<feature type="compositionally biased region" description="Polar residues" evidence="12">
    <location>
        <begin position="197"/>
        <end position="210"/>
    </location>
</feature>
<evidence type="ECO:0000256" key="3">
    <source>
        <dbReference type="ARBA" id="ARBA00004264"/>
    </source>
</evidence>
<proteinExistence type="predicted"/>
<evidence type="ECO:0000256" key="12">
    <source>
        <dbReference type="SAM" id="MobiDB-lite"/>
    </source>
</evidence>
<feature type="domain" description="PH" evidence="13">
    <location>
        <begin position="287"/>
        <end position="381"/>
    </location>
</feature>
<dbReference type="Pfam" id="PF00169">
    <property type="entry name" value="PH"/>
    <property type="match status" value="1"/>
</dbReference>